<accession>A0A6S6QVC9</accession>
<dbReference type="PANTHER" id="PTHR42749:SF1">
    <property type="entry name" value="CELL SHAPE-DETERMINING PROTEIN MREB"/>
    <property type="match status" value="1"/>
</dbReference>
<dbReference type="EMBL" id="AP023367">
    <property type="protein sequence ID" value="BCJ93039.1"/>
    <property type="molecule type" value="Genomic_DNA"/>
</dbReference>
<dbReference type="PANTHER" id="PTHR42749">
    <property type="entry name" value="CELL SHAPE-DETERMINING PROTEIN MREB"/>
    <property type="match status" value="1"/>
</dbReference>
<dbReference type="SUPFAM" id="SSF53067">
    <property type="entry name" value="Actin-like ATPase domain"/>
    <property type="match status" value="2"/>
</dbReference>
<dbReference type="AlphaFoldDB" id="A0A6S6QVC9"/>
<evidence type="ECO:0000313" key="2">
    <source>
        <dbReference type="Proteomes" id="UP000515561"/>
    </source>
</evidence>
<keyword evidence="2" id="KW-1185">Reference proteome</keyword>
<dbReference type="RefSeq" id="WP_184095347.1">
    <property type="nucleotide sequence ID" value="NZ_AP023367.1"/>
</dbReference>
<gene>
    <name evidence="1" type="ORF">acsn021_06080</name>
</gene>
<protein>
    <recommendedName>
        <fullName evidence="3">Molecular chaperone</fullName>
    </recommendedName>
</protein>
<sequence>MNTRVNSPGHTRAAYKKSVLKDMTTYRLREICIQEKLIKGIANPLNRQELINTILRFRGEDEAMLIEKRAEGGFDRVEEAIKRKLGTRLDDGEAIQNPARMILYRNLALTQFDEYKIRLQDQMGYGTVQKIYQEQKVQVPGYNKPYSGSGLGKARESGQNKYKSLINTNVLLVGENNELCCIMNLTSDGRETESYYLTKSKEQEIRHENIKFYYLLFFSKEESEYLYQTYYEEVDEPVILDYYKIPLADLEIREIEETKAVLSIDFGTSNTTAAVYLNHGYIQKPDRNDLLNEKIKLDDINIVQFLDETKESSVWKPMVPTLVSVADCTNQEDIVYHFGYEARKDTKVKYYDESFSIFYEMKRWVETYNGDQEIIDKKGNTATVKRQDMIRKYLLYVIANAEQRFKCHFKKLHLTSPVKLKEQFISMFTAILPEYEIEGNRMLDEGTAVLYNTITSLIEKKSYYEGERLAALIMDCGGGTTDLSSCEFTIRNEKSSYLVDIETTYENGDTNFGGNNITYRIMQYLKVVFADYYEGKKGVRIEDFLAQAEMDIYRMVDTYGREKVYEKLTEAYNTAEEKIPTKFRYYENRSREEYYMVKNNFYFLFQVAERLKKKFYQGRGILRNRFEASKEQESEDLMITCIDYWTLSVREGQGLKVRHDFPEIVFNIKEIELLLRADIYWIVDRFLNEFYQTGRLSDFSIIKLTGQSCRIDLFREAIKEFIPGKSIEFKPFGKSEASIRDLKLACVRGAAKYITDTTSGLSEVRLINRSPRIPYSISGVTHENEEKKLIYNLAREQTHGTLSRNKGITRLELFLRDGDGKLKFHYLYQNDPDAYEPKTYEEIQDKYKEYRQYIIQDETDNINNTEVKFFIFAAKEQWGFYLVPITREGTQLYLGKDAFYAFENNLWDVNFFDGTK</sequence>
<proteinExistence type="predicted"/>
<dbReference type="Gene3D" id="3.90.640.10">
    <property type="entry name" value="Actin, Chain A, domain 4"/>
    <property type="match status" value="1"/>
</dbReference>
<dbReference type="Gene3D" id="3.30.420.40">
    <property type="match status" value="2"/>
</dbReference>
<evidence type="ECO:0008006" key="3">
    <source>
        <dbReference type="Google" id="ProtNLM"/>
    </source>
</evidence>
<dbReference type="InterPro" id="IPR043129">
    <property type="entry name" value="ATPase_NBD"/>
</dbReference>
<reference evidence="1 2" key="1">
    <citation type="journal article" date="2016" name="Int. J. Syst. Evol. Microbiol.">
        <title>Descriptions of Anaerotaenia torta gen. nov., sp. nov. and Anaerocolumna cellulosilytica gen. nov., sp. nov. isolated from a methanogenic reactor of cattle waste.</title>
        <authorList>
            <person name="Uek A."/>
            <person name="Ohtaki Y."/>
            <person name="Kaku N."/>
            <person name="Ueki K."/>
        </authorList>
    </citation>
    <scope>NUCLEOTIDE SEQUENCE [LARGE SCALE GENOMIC DNA]</scope>
    <source>
        <strain evidence="1 2">SN021</strain>
    </source>
</reference>
<organism evidence="1 2">
    <name type="scientific">Anaerocolumna cellulosilytica</name>
    <dbReference type="NCBI Taxonomy" id="433286"/>
    <lineage>
        <taxon>Bacteria</taxon>
        <taxon>Bacillati</taxon>
        <taxon>Bacillota</taxon>
        <taxon>Clostridia</taxon>
        <taxon>Lachnospirales</taxon>
        <taxon>Lachnospiraceae</taxon>
        <taxon>Anaerocolumna</taxon>
    </lineage>
</organism>
<evidence type="ECO:0000313" key="1">
    <source>
        <dbReference type="EMBL" id="BCJ93039.1"/>
    </source>
</evidence>
<name>A0A6S6QVC9_9FIRM</name>
<dbReference type="Proteomes" id="UP000515561">
    <property type="component" value="Chromosome"/>
</dbReference>
<dbReference type="KEGG" id="acel:acsn021_06080"/>